<dbReference type="EMBL" id="KL584764">
    <property type="protein sequence ID" value="KEQ93801.1"/>
    <property type="molecule type" value="Genomic_DNA"/>
</dbReference>
<dbReference type="OrthoDB" id="3891955at2759"/>
<keyword evidence="3" id="KW-1185">Reference proteome</keyword>
<proteinExistence type="predicted"/>
<sequence>MPRMFQMLHIRAWAAETETPRPEWGYFLFWSQQWFAGLITFALFVLNQSHLRRLSTLPMLALVWIAMTSLSCAHCLLFLFILLTPPARKPYWYNTEWLHGIIGCVSLAQHIFVWQMMYFLNSPFFQRQLLFTSLLTLLVPLLSWIVPKTPDHHRRINSVQESQTKVYFTTGLLSVTLCLFSKYVIFWRTVTDPEDHIANRLYLDHLDIRHFFVGISGLLKILKDDPSMGAVVCDGIFTFLLLLTWIAVSSVSLGGMIKCSIHPTLETRQRTVWDPRNDLGRALARAPQPPAYSSWVGEHLFWKCVVATALYLFGGLGWAAAAILGAGGVRLDP</sequence>
<evidence type="ECO:0000313" key="3">
    <source>
        <dbReference type="Proteomes" id="UP000030641"/>
    </source>
</evidence>
<feature type="transmembrane region" description="Helical" evidence="1">
    <location>
        <begin position="129"/>
        <end position="146"/>
    </location>
</feature>
<accession>A0A074Z470</accession>
<reference evidence="2 3" key="1">
    <citation type="journal article" date="2014" name="BMC Genomics">
        <title>Genome sequencing of four Aureobasidium pullulans varieties: biotechnological potential, stress tolerance, and description of new species.</title>
        <authorList>
            <person name="Gostin Ar C."/>
            <person name="Ohm R.A."/>
            <person name="Kogej T."/>
            <person name="Sonjak S."/>
            <person name="Turk M."/>
            <person name="Zajc J."/>
            <person name="Zalar P."/>
            <person name="Grube M."/>
            <person name="Sun H."/>
            <person name="Han J."/>
            <person name="Sharma A."/>
            <person name="Chiniquy J."/>
            <person name="Ngan C.Y."/>
            <person name="Lipzen A."/>
            <person name="Barry K."/>
            <person name="Grigoriev I.V."/>
            <person name="Gunde-Cimerman N."/>
        </authorList>
    </citation>
    <scope>NUCLEOTIDE SEQUENCE [LARGE SCALE GENOMIC DNA]</scope>
    <source>
        <strain evidence="2 3">EXF-2481</strain>
    </source>
</reference>
<evidence type="ECO:0000313" key="2">
    <source>
        <dbReference type="EMBL" id="KEQ93801.1"/>
    </source>
</evidence>
<dbReference type="Proteomes" id="UP000030641">
    <property type="component" value="Unassembled WGS sequence"/>
</dbReference>
<keyword evidence="1" id="KW-1133">Transmembrane helix</keyword>
<name>A0A074Z470_AURSE</name>
<keyword evidence="1" id="KW-0472">Membrane</keyword>
<protein>
    <submittedName>
        <fullName evidence="2">Uncharacterized protein</fullName>
    </submittedName>
</protein>
<gene>
    <name evidence="2" type="ORF">AUEXF2481DRAFT_90108</name>
</gene>
<dbReference type="InParanoid" id="A0A074Z470"/>
<feature type="transmembrane region" description="Helical" evidence="1">
    <location>
        <begin position="59"/>
        <end position="85"/>
    </location>
</feature>
<keyword evidence="1" id="KW-0812">Transmembrane</keyword>
<feature type="transmembrane region" description="Helical" evidence="1">
    <location>
        <begin position="97"/>
        <end position="117"/>
    </location>
</feature>
<dbReference type="HOGENOM" id="CLU_042415_0_0_1"/>
<feature type="transmembrane region" description="Helical" evidence="1">
    <location>
        <begin position="24"/>
        <end position="47"/>
    </location>
</feature>
<dbReference type="RefSeq" id="XP_013342388.1">
    <property type="nucleotide sequence ID" value="XM_013486934.1"/>
</dbReference>
<evidence type="ECO:0000256" key="1">
    <source>
        <dbReference type="SAM" id="Phobius"/>
    </source>
</evidence>
<feature type="transmembrane region" description="Helical" evidence="1">
    <location>
        <begin position="300"/>
        <end position="324"/>
    </location>
</feature>
<organism evidence="2 3">
    <name type="scientific">Aureobasidium subglaciale (strain EXF-2481)</name>
    <name type="common">Aureobasidium pullulans var. subglaciale</name>
    <dbReference type="NCBI Taxonomy" id="1043005"/>
    <lineage>
        <taxon>Eukaryota</taxon>
        <taxon>Fungi</taxon>
        <taxon>Dikarya</taxon>
        <taxon>Ascomycota</taxon>
        <taxon>Pezizomycotina</taxon>
        <taxon>Dothideomycetes</taxon>
        <taxon>Dothideomycetidae</taxon>
        <taxon>Dothideales</taxon>
        <taxon>Saccotheciaceae</taxon>
        <taxon>Aureobasidium</taxon>
    </lineage>
</organism>
<dbReference type="GeneID" id="25372142"/>
<feature type="transmembrane region" description="Helical" evidence="1">
    <location>
        <begin position="166"/>
        <end position="185"/>
    </location>
</feature>
<feature type="transmembrane region" description="Helical" evidence="1">
    <location>
        <begin position="228"/>
        <end position="248"/>
    </location>
</feature>
<dbReference type="AlphaFoldDB" id="A0A074Z470"/>